<proteinExistence type="predicted"/>
<dbReference type="GO" id="GO:0016787">
    <property type="term" value="F:hydrolase activity"/>
    <property type="evidence" value="ECO:0007669"/>
    <property type="project" value="UniProtKB-KW"/>
</dbReference>
<evidence type="ECO:0000313" key="2">
    <source>
        <dbReference type="EMBL" id="MBJ3805996.1"/>
    </source>
</evidence>
<dbReference type="PIRSF" id="PIRSF007580">
    <property type="entry name" value="UCP07580"/>
    <property type="match status" value="1"/>
</dbReference>
<evidence type="ECO:0000256" key="1">
    <source>
        <dbReference type="SAM" id="Phobius"/>
    </source>
</evidence>
<feature type="transmembrane region" description="Helical" evidence="1">
    <location>
        <begin position="211"/>
        <end position="233"/>
    </location>
</feature>
<keyword evidence="1" id="KW-0472">Membrane</keyword>
<dbReference type="Proteomes" id="UP000634780">
    <property type="component" value="Unassembled WGS sequence"/>
</dbReference>
<reference evidence="2 3" key="1">
    <citation type="submission" date="2020-12" db="EMBL/GenBank/DDBJ databases">
        <title>Streptomyces typhae sp. nov., a novel endophytic actinomycete isolated from the root of cattail pollen (Typha angustifolia L.).</title>
        <authorList>
            <person name="Peng C."/>
            <person name="Liu C."/>
        </authorList>
    </citation>
    <scope>NUCLEOTIDE SEQUENCE [LARGE SCALE GENOMIC DNA]</scope>
    <source>
        <strain evidence="2 3">JCM 4753</strain>
    </source>
</reference>
<sequence>MEHTAGGPAADTDEHYAIVPRRVAFDWDGTPLDWIPDEPVATHVINVLHLLLPAGERWFVKVFKEGLPLVTDPVLLKDVKGFMGQEATHSVQHAHVLDHLAAQRLDTADFTKYVDFLFERLLGERTPLGPLVSTQEWLRFRLAVVAAIEQFTAVLGDWVLAADGLDRAGADEVMLDLLRWHGAEEVEHRAVAFDMYQHCGGTGAPRYARRVAAMAVTAPVMLYLWIWGSAYLIRHDPRLAAMARTAGGAGAAGAAGRPRLTPWTYNRAVDKGLLPSMRKLGAAVPRYLRRSYHPSQEGSLRKAVDYLAQSPAARTAAAVAARAAIA</sequence>
<dbReference type="EMBL" id="JAEKOZ010000001">
    <property type="protein sequence ID" value="MBJ3805996.1"/>
    <property type="molecule type" value="Genomic_DNA"/>
</dbReference>
<accession>A0ABS0WYV8</accession>
<gene>
    <name evidence="2" type="ORF">JGB26_02465</name>
</gene>
<keyword evidence="1" id="KW-0812">Transmembrane</keyword>
<protein>
    <submittedName>
        <fullName evidence="2">Metal-dependent hydrolase</fullName>
    </submittedName>
</protein>
<keyword evidence="2" id="KW-0378">Hydrolase</keyword>
<dbReference type="Pfam" id="PF10118">
    <property type="entry name" value="Metal_hydrol"/>
    <property type="match status" value="1"/>
</dbReference>
<evidence type="ECO:0000313" key="3">
    <source>
        <dbReference type="Proteomes" id="UP000634780"/>
    </source>
</evidence>
<dbReference type="PANTHER" id="PTHR39456:SF1">
    <property type="entry name" value="METAL-DEPENDENT HYDROLASE"/>
    <property type="match status" value="1"/>
</dbReference>
<dbReference type="RefSeq" id="WP_190118673.1">
    <property type="nucleotide sequence ID" value="NZ_BMVR01000011.1"/>
</dbReference>
<comment type="caution">
    <text evidence="2">The sequence shown here is derived from an EMBL/GenBank/DDBJ whole genome shotgun (WGS) entry which is preliminary data.</text>
</comment>
<dbReference type="PANTHER" id="PTHR39456">
    <property type="entry name" value="METAL-DEPENDENT HYDROLASE"/>
    <property type="match status" value="1"/>
</dbReference>
<name>A0ABS0WYV8_9ACTN</name>
<organism evidence="2 3">
    <name type="scientific">Streptomyces flavofungini</name>
    <dbReference type="NCBI Taxonomy" id="68200"/>
    <lineage>
        <taxon>Bacteria</taxon>
        <taxon>Bacillati</taxon>
        <taxon>Actinomycetota</taxon>
        <taxon>Actinomycetes</taxon>
        <taxon>Kitasatosporales</taxon>
        <taxon>Streptomycetaceae</taxon>
        <taxon>Streptomyces</taxon>
    </lineage>
</organism>
<dbReference type="InterPro" id="IPR016516">
    <property type="entry name" value="UCP07580"/>
</dbReference>
<keyword evidence="3" id="KW-1185">Reference proteome</keyword>
<keyword evidence="1" id="KW-1133">Transmembrane helix</keyword>